<dbReference type="InterPro" id="IPR013249">
    <property type="entry name" value="RNA_pol_sigma70_r4_t2"/>
</dbReference>
<dbReference type="GO" id="GO:0003677">
    <property type="term" value="F:DNA binding"/>
    <property type="evidence" value="ECO:0007669"/>
    <property type="project" value="InterPro"/>
</dbReference>
<keyword evidence="7" id="KW-1185">Reference proteome</keyword>
<accession>A0A841DF86</accession>
<dbReference type="SUPFAM" id="SSF88659">
    <property type="entry name" value="Sigma3 and sigma4 domains of RNA polymerase sigma factors"/>
    <property type="match status" value="1"/>
</dbReference>
<keyword evidence="3" id="KW-0731">Sigma factor</keyword>
<keyword evidence="2" id="KW-0805">Transcription regulation</keyword>
<sequence length="49" mass="5209">MGEQEAHDALSRAAQIALTLRVVCGLSTARIAAAFLAPETTVTRRLTRA</sequence>
<dbReference type="GO" id="GO:0016987">
    <property type="term" value="F:sigma factor activity"/>
    <property type="evidence" value="ECO:0007669"/>
    <property type="project" value="UniProtKB-KW"/>
</dbReference>
<organism evidence="6 7">
    <name type="scientific">Planomonospora venezuelensis</name>
    <dbReference type="NCBI Taxonomy" id="1999"/>
    <lineage>
        <taxon>Bacteria</taxon>
        <taxon>Bacillati</taxon>
        <taxon>Actinomycetota</taxon>
        <taxon>Actinomycetes</taxon>
        <taxon>Streptosporangiales</taxon>
        <taxon>Streptosporangiaceae</taxon>
        <taxon>Planomonospora</taxon>
    </lineage>
</organism>
<dbReference type="InterPro" id="IPR013324">
    <property type="entry name" value="RNA_pol_sigma_r3/r4-like"/>
</dbReference>
<protein>
    <submittedName>
        <fullName evidence="6">Putative RNA polymerase sigma factor</fullName>
    </submittedName>
</protein>
<evidence type="ECO:0000313" key="7">
    <source>
        <dbReference type="Proteomes" id="UP000562352"/>
    </source>
</evidence>
<dbReference type="InterPro" id="IPR036388">
    <property type="entry name" value="WH-like_DNA-bd_sf"/>
</dbReference>
<evidence type="ECO:0000256" key="1">
    <source>
        <dbReference type="ARBA" id="ARBA00010641"/>
    </source>
</evidence>
<proteinExistence type="inferred from homology"/>
<comment type="similarity">
    <text evidence="1">Belongs to the sigma-70 factor family. ECF subfamily.</text>
</comment>
<feature type="domain" description="RNA polymerase sigma factor 70 region 4 type 2" evidence="5">
    <location>
        <begin position="4"/>
        <end position="49"/>
    </location>
</feature>
<dbReference type="AlphaFoldDB" id="A0A841DF86"/>
<dbReference type="PANTHER" id="PTHR47756:SF2">
    <property type="entry name" value="BLL6612 PROTEIN"/>
    <property type="match status" value="1"/>
</dbReference>
<comment type="caution">
    <text evidence="6">The sequence shown here is derived from an EMBL/GenBank/DDBJ whole genome shotgun (WGS) entry which is preliminary data.</text>
</comment>
<dbReference type="Gene3D" id="1.10.10.10">
    <property type="entry name" value="Winged helix-like DNA-binding domain superfamily/Winged helix DNA-binding domain"/>
    <property type="match status" value="1"/>
</dbReference>
<evidence type="ECO:0000313" key="6">
    <source>
        <dbReference type="EMBL" id="MBB5967064.1"/>
    </source>
</evidence>
<evidence type="ECO:0000256" key="2">
    <source>
        <dbReference type="ARBA" id="ARBA00023015"/>
    </source>
</evidence>
<keyword evidence="4" id="KW-0804">Transcription</keyword>
<dbReference type="RefSeq" id="WP_338048039.1">
    <property type="nucleotide sequence ID" value="NZ_BAAAWZ010000001.1"/>
</dbReference>
<dbReference type="Proteomes" id="UP000562352">
    <property type="component" value="Unassembled WGS sequence"/>
</dbReference>
<dbReference type="EMBL" id="JACHJJ010000029">
    <property type="protein sequence ID" value="MBB5967064.1"/>
    <property type="molecule type" value="Genomic_DNA"/>
</dbReference>
<dbReference type="PANTHER" id="PTHR47756">
    <property type="entry name" value="BLL6612 PROTEIN-RELATED"/>
    <property type="match status" value="1"/>
</dbReference>
<dbReference type="Pfam" id="PF08281">
    <property type="entry name" value="Sigma70_r4_2"/>
    <property type="match status" value="1"/>
</dbReference>
<evidence type="ECO:0000256" key="4">
    <source>
        <dbReference type="ARBA" id="ARBA00023163"/>
    </source>
</evidence>
<evidence type="ECO:0000259" key="5">
    <source>
        <dbReference type="Pfam" id="PF08281"/>
    </source>
</evidence>
<reference evidence="6 7" key="1">
    <citation type="submission" date="2020-08" db="EMBL/GenBank/DDBJ databases">
        <title>Genomic Encyclopedia of Type Strains, Phase III (KMG-III): the genomes of soil and plant-associated and newly described type strains.</title>
        <authorList>
            <person name="Whitman W."/>
        </authorList>
    </citation>
    <scope>NUCLEOTIDE SEQUENCE [LARGE SCALE GENOMIC DNA]</scope>
    <source>
        <strain evidence="6 7">CECT 3303</strain>
    </source>
</reference>
<gene>
    <name evidence="6" type="ORF">FHS22_006366</name>
</gene>
<name>A0A841DF86_PLAVE</name>
<dbReference type="GO" id="GO:0006352">
    <property type="term" value="P:DNA-templated transcription initiation"/>
    <property type="evidence" value="ECO:0007669"/>
    <property type="project" value="InterPro"/>
</dbReference>
<evidence type="ECO:0000256" key="3">
    <source>
        <dbReference type="ARBA" id="ARBA00023082"/>
    </source>
</evidence>